<gene>
    <name evidence="1" type="ORF">BEN48_08390</name>
</gene>
<dbReference type="AlphaFoldDB" id="A0A1G1TCM7"/>
<comment type="caution">
    <text evidence="1">The sequence shown here is derived from an EMBL/GenBank/DDBJ whole genome shotgun (WGS) entry which is preliminary data.</text>
</comment>
<dbReference type="InterPro" id="IPR013783">
    <property type="entry name" value="Ig-like_fold"/>
</dbReference>
<keyword evidence="2" id="KW-1185">Reference proteome</keyword>
<dbReference type="Proteomes" id="UP000177791">
    <property type="component" value="Unassembled WGS sequence"/>
</dbReference>
<dbReference type="STRING" id="1908236.BEN48_08390"/>
<dbReference type="InterPro" id="IPR026444">
    <property type="entry name" value="Secre_tail"/>
</dbReference>
<evidence type="ECO:0008006" key="3">
    <source>
        <dbReference type="Google" id="ProtNLM"/>
    </source>
</evidence>
<proteinExistence type="predicted"/>
<sequence>MPAYYSTGSNVFQITQPSPQVTGSGNVTAGLNASDSDFSTFAVLRTDANLTLGNPVGLRLKLTGVAPAGYRAGVLLANASGLLSLNALGTVTLRTYLSGATPELREEKVVRADVVRASLLATDRPTQLEFSSSKSFDAVEIEIGGLVGVNYTTNIYYAYGVLPGVQTRAAGYLSQFAAPTSAEYNTRDYTGLACVLTDVDNPERVADFDLTNFATFRSVLTVACQPSLRTKLAGVPASGVPAGHYAGFVVGQAGLLDAGVLSGLRVSTYRNGALQESRTGTGLLELDVLPGGKAQVSFPATLPFDEVGISRTGLLTAVDNLNIYYGFGLQPQFFEGLNPVLTDVTAPTSPEQYLASAPQTISLLGLVVTLSRVVDPENAADGILTNFAQLNTTGLGLITETAKASLRLKLNGTGRAGNRVGVVIQQGAGLLDLAALQRLTLLTYDADKNLIETKTGSALLTVSLLAGSTDKFKVSFLATRDFQYVALEVNSAASVSSNTRLYYGFAEDVPLLSFAAPLPVELSAFTGRWANGAATLNWATASEKNSSHFVVERSTGSNAGFQAIGQVQSVGNSSRAQTYTLRDEEAASQGVAVLYYRLRQVDVDGKQAFSPVVSVVVDQRSSTSRLQVYPNPTSDVRSVMIRLQDLPAGSTVQTYSPLGRLVSRMPVTEAGATRLVLPATLAPGMYYVVLRGASGQVLSTQRLAVESR</sequence>
<accession>A0A1G1TCM7</accession>
<dbReference type="NCBIfam" id="TIGR04183">
    <property type="entry name" value="Por_Secre_tail"/>
    <property type="match status" value="1"/>
</dbReference>
<protein>
    <recommendedName>
        <fullName evidence="3">Secretion system C-terminal sorting domain-containing protein</fullName>
    </recommendedName>
</protein>
<name>A0A1G1TCM7_9BACT</name>
<organism evidence="1 2">
    <name type="scientific">Hymenobacter glacialis</name>
    <dbReference type="NCBI Taxonomy" id="1908236"/>
    <lineage>
        <taxon>Bacteria</taxon>
        <taxon>Pseudomonadati</taxon>
        <taxon>Bacteroidota</taxon>
        <taxon>Cytophagia</taxon>
        <taxon>Cytophagales</taxon>
        <taxon>Hymenobacteraceae</taxon>
        <taxon>Hymenobacter</taxon>
    </lineage>
</organism>
<reference evidence="1 2" key="1">
    <citation type="submission" date="2016-08" db="EMBL/GenBank/DDBJ databases">
        <title>Hymenobacter coccineus sp. nov., Hymenobacter lapidarius sp. nov. and Hymenobacter glacialis sp. nov., isolated from Antarctic soil.</title>
        <authorList>
            <person name="Sedlacek I."/>
            <person name="Kralova S."/>
            <person name="Kyrova K."/>
            <person name="Maslanova I."/>
            <person name="Stankova E."/>
            <person name="Vrbovska V."/>
            <person name="Nemec M."/>
            <person name="Bartak M."/>
            <person name="Svec P."/>
            <person name="Busse H.-J."/>
            <person name="Pantucek R."/>
        </authorList>
    </citation>
    <scope>NUCLEOTIDE SEQUENCE [LARGE SCALE GENOMIC DNA]</scope>
    <source>
        <strain evidence="1 2">CCM 8648</strain>
    </source>
</reference>
<dbReference type="EMBL" id="MDZC01000014">
    <property type="protein sequence ID" value="OGX88639.1"/>
    <property type="molecule type" value="Genomic_DNA"/>
</dbReference>
<dbReference type="Gene3D" id="2.60.40.10">
    <property type="entry name" value="Immunoglobulins"/>
    <property type="match status" value="1"/>
</dbReference>
<evidence type="ECO:0000313" key="2">
    <source>
        <dbReference type="Proteomes" id="UP000177791"/>
    </source>
</evidence>
<evidence type="ECO:0000313" key="1">
    <source>
        <dbReference type="EMBL" id="OGX88639.1"/>
    </source>
</evidence>